<accession>A0A932FY45</accession>
<proteinExistence type="predicted"/>
<evidence type="ECO:0000313" key="1">
    <source>
        <dbReference type="EMBL" id="MBI2876089.1"/>
    </source>
</evidence>
<dbReference type="Proteomes" id="UP000769766">
    <property type="component" value="Unassembled WGS sequence"/>
</dbReference>
<sequence length="251" mass="30203">HQLTKVTAFPGTPFWERMKEEGRIHDDVPWEDVNFYGGGFKHKNFEDHEIMEILLYGYKKLYESWGPTLMRQLRLELNGYEHCRASKHRLLREERAERHRDHCESLYPMIRACEHFAPNGIVRRQIRQLQERYVKNFGAPSTAQEAQSYFVLTRAFQEKAREALLPRNREPRQEPFKKYIYAGNRQARPGEAPYRVIYPRRDAGYERDRKLFRLQEQLFDKLLDTLDVVDEWRGRGRSRQHGEARRGFKSF</sequence>
<evidence type="ECO:0000313" key="2">
    <source>
        <dbReference type="Proteomes" id="UP000769766"/>
    </source>
</evidence>
<feature type="non-terminal residue" evidence="1">
    <location>
        <position position="1"/>
    </location>
</feature>
<reference evidence="1" key="1">
    <citation type="submission" date="2020-07" db="EMBL/GenBank/DDBJ databases">
        <title>Huge and variable diversity of episymbiotic CPR bacteria and DPANN archaea in groundwater ecosystems.</title>
        <authorList>
            <person name="He C.Y."/>
            <person name="Keren R."/>
            <person name="Whittaker M."/>
            <person name="Farag I.F."/>
            <person name="Doudna J."/>
            <person name="Cate J.H.D."/>
            <person name="Banfield J.F."/>
        </authorList>
    </citation>
    <scope>NUCLEOTIDE SEQUENCE</scope>
    <source>
        <strain evidence="1">NC_groundwater_672_Ag_B-0.1um_62_36</strain>
    </source>
</reference>
<protein>
    <submittedName>
        <fullName evidence="1">Uncharacterized protein</fullName>
    </submittedName>
</protein>
<comment type="caution">
    <text evidence="1">The sequence shown here is derived from an EMBL/GenBank/DDBJ whole genome shotgun (WGS) entry which is preliminary data.</text>
</comment>
<name>A0A932FY45_UNCTE</name>
<dbReference type="EMBL" id="JACPRF010000136">
    <property type="protein sequence ID" value="MBI2876089.1"/>
    <property type="molecule type" value="Genomic_DNA"/>
</dbReference>
<dbReference type="AlphaFoldDB" id="A0A932FY45"/>
<gene>
    <name evidence="1" type="ORF">HYY20_04340</name>
</gene>
<organism evidence="1 2">
    <name type="scientific">Tectimicrobiota bacterium</name>
    <dbReference type="NCBI Taxonomy" id="2528274"/>
    <lineage>
        <taxon>Bacteria</taxon>
        <taxon>Pseudomonadati</taxon>
        <taxon>Nitrospinota/Tectimicrobiota group</taxon>
        <taxon>Candidatus Tectimicrobiota</taxon>
    </lineage>
</organism>